<evidence type="ECO:0000256" key="2">
    <source>
        <dbReference type="ARBA" id="ARBA00023002"/>
    </source>
</evidence>
<gene>
    <name evidence="3" type="ORF">LZ495_28315</name>
</gene>
<comment type="caution">
    <text evidence="3">The sequence shown here is derived from an EMBL/GenBank/DDBJ whole genome shotgun (WGS) entry which is preliminary data.</text>
</comment>
<proteinExistence type="inferred from homology"/>
<sequence>MERNSRSTHVFELNGRTALITGAGQGVGAGIACTLAGQGAQVVVNDIDPARADGTVRRVRDAGGQAHAVAFDVTDLGAVADAVRTFERRIAPVDILVNNVGNAGAGAFRPTSFRDTDPADWRRFTEVNLFGVMNCVKAVIDGMAARRHGRIVTIASGSGVIGQGIGVSLYAAAKGGAISFMRHLAIENASDGITANTIALGLIDPAASGREATRTRELAAHLPVGRIGVPEDAGALCAYLASQEASWITGQTFHLNGGSYTS</sequence>
<accession>A0AA41Q4L6</accession>
<name>A0AA41Q4L6_9ACTN</name>
<dbReference type="EMBL" id="JAKFHA010000021">
    <property type="protein sequence ID" value="MCF2531097.1"/>
    <property type="molecule type" value="Genomic_DNA"/>
</dbReference>
<dbReference type="PANTHER" id="PTHR42879">
    <property type="entry name" value="3-OXOACYL-(ACYL-CARRIER-PROTEIN) REDUCTASE"/>
    <property type="match status" value="1"/>
</dbReference>
<dbReference type="GO" id="GO:0016491">
    <property type="term" value="F:oxidoreductase activity"/>
    <property type="evidence" value="ECO:0007669"/>
    <property type="project" value="UniProtKB-KW"/>
</dbReference>
<dbReference type="PANTHER" id="PTHR42879:SF2">
    <property type="entry name" value="3-OXOACYL-[ACYL-CARRIER-PROTEIN] REDUCTASE FABG"/>
    <property type="match status" value="1"/>
</dbReference>
<protein>
    <submittedName>
        <fullName evidence="3">SDR family oxidoreductase</fullName>
    </submittedName>
</protein>
<reference evidence="3" key="1">
    <citation type="submission" date="2022-01" db="EMBL/GenBank/DDBJ databases">
        <title>Genome-Based Taxonomic Classification of the Phylum Actinobacteria.</title>
        <authorList>
            <person name="Gao Y."/>
        </authorList>
    </citation>
    <scope>NUCLEOTIDE SEQUENCE</scope>
    <source>
        <strain evidence="3">KLBMP 8922</strain>
    </source>
</reference>
<dbReference type="SUPFAM" id="SSF51735">
    <property type="entry name" value="NAD(P)-binding Rossmann-fold domains"/>
    <property type="match status" value="1"/>
</dbReference>
<evidence type="ECO:0000256" key="1">
    <source>
        <dbReference type="ARBA" id="ARBA00006484"/>
    </source>
</evidence>
<comment type="similarity">
    <text evidence="1">Belongs to the short-chain dehydrogenases/reductases (SDR) family.</text>
</comment>
<keyword evidence="4" id="KW-1185">Reference proteome</keyword>
<dbReference type="RefSeq" id="WP_235055766.1">
    <property type="nucleotide sequence ID" value="NZ_JAKFHA010000021.1"/>
</dbReference>
<dbReference type="InterPro" id="IPR050259">
    <property type="entry name" value="SDR"/>
</dbReference>
<evidence type="ECO:0000313" key="4">
    <source>
        <dbReference type="Proteomes" id="UP001165378"/>
    </source>
</evidence>
<keyword evidence="2" id="KW-0560">Oxidoreductase</keyword>
<dbReference type="Proteomes" id="UP001165378">
    <property type="component" value="Unassembled WGS sequence"/>
</dbReference>
<dbReference type="Gene3D" id="3.40.50.720">
    <property type="entry name" value="NAD(P)-binding Rossmann-like Domain"/>
    <property type="match status" value="1"/>
</dbReference>
<dbReference type="PROSITE" id="PS51257">
    <property type="entry name" value="PROKAR_LIPOPROTEIN"/>
    <property type="match status" value="1"/>
</dbReference>
<dbReference type="FunFam" id="3.40.50.720:FF:000173">
    <property type="entry name" value="3-oxoacyl-[acyl-carrier protein] reductase"/>
    <property type="match status" value="1"/>
</dbReference>
<organism evidence="3 4">
    <name type="scientific">Yinghuangia soli</name>
    <dbReference type="NCBI Taxonomy" id="2908204"/>
    <lineage>
        <taxon>Bacteria</taxon>
        <taxon>Bacillati</taxon>
        <taxon>Actinomycetota</taxon>
        <taxon>Actinomycetes</taxon>
        <taxon>Kitasatosporales</taxon>
        <taxon>Streptomycetaceae</taxon>
        <taxon>Yinghuangia</taxon>
    </lineage>
</organism>
<dbReference type="InterPro" id="IPR036291">
    <property type="entry name" value="NAD(P)-bd_dom_sf"/>
</dbReference>
<dbReference type="PRINTS" id="PR00080">
    <property type="entry name" value="SDRFAMILY"/>
</dbReference>
<dbReference type="AlphaFoldDB" id="A0AA41Q4L6"/>
<dbReference type="PRINTS" id="PR00081">
    <property type="entry name" value="GDHRDH"/>
</dbReference>
<dbReference type="Pfam" id="PF13561">
    <property type="entry name" value="adh_short_C2"/>
    <property type="match status" value="1"/>
</dbReference>
<dbReference type="InterPro" id="IPR002347">
    <property type="entry name" value="SDR_fam"/>
</dbReference>
<evidence type="ECO:0000313" key="3">
    <source>
        <dbReference type="EMBL" id="MCF2531097.1"/>
    </source>
</evidence>